<sequence length="144" mass="17213">MKLDSLKTKVEFDFIYKNAKRFFHKHFLLYALKIPHYKPPHIKDKQTLQLIQSRQALVYLGLSVSRKIGKANKRNLLKRRIRAIVYENRQMYKGFIFVIVAREGIASVEFLRLKQDLLFAFSKVQDMFLHTSRQNHKKDTKCSR</sequence>
<dbReference type="HAMAP" id="MF_00227">
    <property type="entry name" value="RNase_P"/>
    <property type="match status" value="1"/>
</dbReference>
<comment type="catalytic activity">
    <reaction evidence="7">
        <text>Endonucleolytic cleavage of RNA, removing 5'-extranucleotides from tRNA precursor.</text>
        <dbReference type="EC" id="3.1.26.5"/>
    </reaction>
</comment>
<dbReference type="PANTHER" id="PTHR33992:SF1">
    <property type="entry name" value="RIBONUCLEASE P PROTEIN COMPONENT"/>
    <property type="match status" value="1"/>
</dbReference>
<name>A0A3D8I1Q7_9HELI</name>
<dbReference type="SUPFAM" id="SSF54211">
    <property type="entry name" value="Ribosomal protein S5 domain 2-like"/>
    <property type="match status" value="1"/>
</dbReference>
<dbReference type="InterPro" id="IPR014721">
    <property type="entry name" value="Ribsml_uS5_D2-typ_fold_subgr"/>
</dbReference>
<dbReference type="GO" id="GO:0004526">
    <property type="term" value="F:ribonuclease P activity"/>
    <property type="evidence" value="ECO:0007669"/>
    <property type="project" value="UniProtKB-UniRule"/>
</dbReference>
<dbReference type="NCBIfam" id="TIGR00188">
    <property type="entry name" value="rnpA"/>
    <property type="match status" value="1"/>
</dbReference>
<keyword evidence="3 7" id="KW-0540">Nuclease</keyword>
<dbReference type="Gene3D" id="3.30.230.10">
    <property type="match status" value="1"/>
</dbReference>
<dbReference type="Pfam" id="PF00825">
    <property type="entry name" value="Ribonuclease_P"/>
    <property type="match status" value="1"/>
</dbReference>
<keyword evidence="10" id="KW-1185">Reference proteome</keyword>
<evidence type="ECO:0000256" key="3">
    <source>
        <dbReference type="ARBA" id="ARBA00022722"/>
    </source>
</evidence>
<dbReference type="EMBL" id="NXLR01000026">
    <property type="protein sequence ID" value="RDU58916.1"/>
    <property type="molecule type" value="Genomic_DNA"/>
</dbReference>
<dbReference type="EC" id="3.1.26.5" evidence="7 8"/>
<accession>A0A3D8I1Q7</accession>
<comment type="subunit">
    <text evidence="7">Consists of a catalytic RNA component (M1 or rnpB) and a protein subunit.</text>
</comment>
<dbReference type="InterPro" id="IPR020568">
    <property type="entry name" value="Ribosomal_Su5_D2-typ_SF"/>
</dbReference>
<dbReference type="GO" id="GO:0030677">
    <property type="term" value="C:ribonuclease P complex"/>
    <property type="evidence" value="ECO:0007669"/>
    <property type="project" value="TreeGrafter"/>
</dbReference>
<keyword evidence="6 7" id="KW-0694">RNA-binding</keyword>
<dbReference type="GO" id="GO:0001682">
    <property type="term" value="P:tRNA 5'-leader removal"/>
    <property type="evidence" value="ECO:0007669"/>
    <property type="project" value="UniProtKB-UniRule"/>
</dbReference>
<reference evidence="9 10" key="1">
    <citation type="submission" date="2018-04" db="EMBL/GenBank/DDBJ databases">
        <title>Novel Campyloabacter and Helicobacter Species and Strains.</title>
        <authorList>
            <person name="Mannion A.J."/>
            <person name="Shen Z."/>
            <person name="Fox J.G."/>
        </authorList>
    </citation>
    <scope>NUCLEOTIDE SEQUENCE [LARGE SCALE GENOMIC DNA]</scope>
    <source>
        <strain evidence="9 10">MIT 98-6070</strain>
    </source>
</reference>
<keyword evidence="2 7" id="KW-0819">tRNA processing</keyword>
<evidence type="ECO:0000256" key="2">
    <source>
        <dbReference type="ARBA" id="ARBA00022694"/>
    </source>
</evidence>
<dbReference type="GO" id="GO:0042781">
    <property type="term" value="F:3'-tRNA processing endoribonuclease activity"/>
    <property type="evidence" value="ECO:0007669"/>
    <property type="project" value="TreeGrafter"/>
</dbReference>
<protein>
    <recommendedName>
        <fullName evidence="7 8">Ribonuclease P protein component</fullName>
        <shortName evidence="7">RNase P protein</shortName>
        <shortName evidence="7">RNaseP protein</shortName>
        <ecNumber evidence="7 8">3.1.26.5</ecNumber>
    </recommendedName>
    <alternativeName>
        <fullName evidence="7">Protein C5</fullName>
    </alternativeName>
</protein>
<dbReference type="PROSITE" id="PS00648">
    <property type="entry name" value="RIBONUCLEASE_P"/>
    <property type="match status" value="1"/>
</dbReference>
<dbReference type="GO" id="GO:0000049">
    <property type="term" value="F:tRNA binding"/>
    <property type="evidence" value="ECO:0007669"/>
    <property type="project" value="UniProtKB-UniRule"/>
</dbReference>
<evidence type="ECO:0000256" key="4">
    <source>
        <dbReference type="ARBA" id="ARBA00022759"/>
    </source>
</evidence>
<organism evidence="9 10">
    <name type="scientific">Helicobacter marmotae</name>
    <dbReference type="NCBI Taxonomy" id="152490"/>
    <lineage>
        <taxon>Bacteria</taxon>
        <taxon>Pseudomonadati</taxon>
        <taxon>Campylobacterota</taxon>
        <taxon>Epsilonproteobacteria</taxon>
        <taxon>Campylobacterales</taxon>
        <taxon>Helicobacteraceae</taxon>
        <taxon>Helicobacter</taxon>
    </lineage>
</organism>
<dbReference type="PANTHER" id="PTHR33992">
    <property type="entry name" value="RIBONUCLEASE P PROTEIN COMPONENT"/>
    <property type="match status" value="1"/>
</dbReference>
<dbReference type="AlphaFoldDB" id="A0A3D8I1Q7"/>
<evidence type="ECO:0000256" key="6">
    <source>
        <dbReference type="ARBA" id="ARBA00022884"/>
    </source>
</evidence>
<evidence type="ECO:0000256" key="1">
    <source>
        <dbReference type="ARBA" id="ARBA00002663"/>
    </source>
</evidence>
<evidence type="ECO:0000313" key="9">
    <source>
        <dbReference type="EMBL" id="RDU58916.1"/>
    </source>
</evidence>
<comment type="similarity">
    <text evidence="7">Belongs to the RnpA family.</text>
</comment>
<dbReference type="Proteomes" id="UP000256599">
    <property type="component" value="Unassembled WGS sequence"/>
</dbReference>
<dbReference type="RefSeq" id="WP_104699984.1">
    <property type="nucleotide sequence ID" value="NZ_FZPP01000018.1"/>
</dbReference>
<dbReference type="InterPro" id="IPR000100">
    <property type="entry name" value="RNase_P"/>
</dbReference>
<dbReference type="OrthoDB" id="9810867at2"/>
<evidence type="ECO:0000256" key="5">
    <source>
        <dbReference type="ARBA" id="ARBA00022801"/>
    </source>
</evidence>
<evidence type="ECO:0000256" key="8">
    <source>
        <dbReference type="NCBIfam" id="TIGR00188"/>
    </source>
</evidence>
<proteinExistence type="inferred from homology"/>
<keyword evidence="4 7" id="KW-0255">Endonuclease</keyword>
<evidence type="ECO:0000256" key="7">
    <source>
        <dbReference type="HAMAP-Rule" id="MF_00227"/>
    </source>
</evidence>
<comment type="caution">
    <text evidence="9">The sequence shown here is derived from an EMBL/GenBank/DDBJ whole genome shotgun (WGS) entry which is preliminary data.</text>
</comment>
<evidence type="ECO:0000313" key="10">
    <source>
        <dbReference type="Proteomes" id="UP000256599"/>
    </source>
</evidence>
<comment type="function">
    <text evidence="1 7">RNaseP catalyzes the removal of the 5'-leader sequence from pre-tRNA to produce the mature 5'-terminus. It can also cleave other RNA substrates such as 4.5S RNA. The protein component plays an auxiliary but essential role in vivo by binding to the 5'-leader sequence and broadening the substrate specificity of the ribozyme.</text>
</comment>
<dbReference type="InterPro" id="IPR020539">
    <property type="entry name" value="RNase_P_CS"/>
</dbReference>
<keyword evidence="5 7" id="KW-0378">Hydrolase</keyword>
<gene>
    <name evidence="7 9" type="primary">rnpA</name>
    <name evidence="9" type="ORF">CQA63_08795</name>
</gene>